<keyword evidence="2" id="KW-1185">Reference proteome</keyword>
<reference evidence="1 2" key="1">
    <citation type="submission" date="2015-07" db="EMBL/GenBank/DDBJ databases">
        <title>Isolation and Genomic Characterization of a Novel Halophilic Metal-Reducing Deltaproteobacterium from the Deep Subsurface.</title>
        <authorList>
            <person name="Badalamenti J.P."/>
            <person name="Summers Z.M."/>
            <person name="Gralnick J.A."/>
            <person name="Bond D.R."/>
        </authorList>
    </citation>
    <scope>NUCLEOTIDE SEQUENCE [LARGE SCALE GENOMIC DNA]</scope>
    <source>
        <strain evidence="1 2">WTL</strain>
    </source>
</reference>
<accession>A0A0M5IZG8</accession>
<dbReference type="AlphaFoldDB" id="A0A0M5IZG8"/>
<evidence type="ECO:0000313" key="2">
    <source>
        <dbReference type="Proteomes" id="UP000057158"/>
    </source>
</evidence>
<dbReference type="STRING" id="1603606.DSOUD_2615"/>
<proteinExistence type="predicted"/>
<dbReference type="OrthoDB" id="5394260at2"/>
<evidence type="ECO:0000313" key="1">
    <source>
        <dbReference type="EMBL" id="ALC17368.1"/>
    </source>
</evidence>
<protein>
    <submittedName>
        <fullName evidence="1">Uncharacterized protein</fullName>
    </submittedName>
</protein>
<sequence>MTVLSGCGGGDDPVIITGPGLVGIDDRPTVELTAPELTVQYTLPGLPGTFTDFILSDQPTDGDIAFDPVLDSFTITQGSFTLLFGIDSASRNRPEYRAFLDFPLDGSTGGPDIPLNADIFSATLTVFVNFVDFAGTVPVLLDLVEYSVAPGGLNSGDYSSAPLAVQTFDIFDSDAGFDVEIDVTALMREAQFLGVNDFQVRFVLGP</sequence>
<dbReference type="KEGG" id="des:DSOUD_2615"/>
<dbReference type="PATRIC" id="fig|1603606.3.peg.2835"/>
<dbReference type="Proteomes" id="UP000057158">
    <property type="component" value="Chromosome"/>
</dbReference>
<name>A0A0M5IZG8_9BACT</name>
<organism evidence="1 2">
    <name type="scientific">Desulfuromonas soudanensis</name>
    <dbReference type="NCBI Taxonomy" id="1603606"/>
    <lineage>
        <taxon>Bacteria</taxon>
        <taxon>Pseudomonadati</taxon>
        <taxon>Thermodesulfobacteriota</taxon>
        <taxon>Desulfuromonadia</taxon>
        <taxon>Desulfuromonadales</taxon>
        <taxon>Desulfuromonadaceae</taxon>
        <taxon>Desulfuromonas</taxon>
    </lineage>
</organism>
<dbReference type="EMBL" id="CP010802">
    <property type="protein sequence ID" value="ALC17368.1"/>
    <property type="molecule type" value="Genomic_DNA"/>
</dbReference>
<dbReference type="RefSeq" id="WP_053551382.1">
    <property type="nucleotide sequence ID" value="NZ_CP010802.1"/>
</dbReference>
<gene>
    <name evidence="1" type="ORF">DSOUD_2615</name>
</gene>